<evidence type="ECO:0000313" key="2">
    <source>
        <dbReference type="EMBL" id="KAL3806438.1"/>
    </source>
</evidence>
<dbReference type="Gene3D" id="3.30.830.10">
    <property type="entry name" value="Metalloenzyme, LuxS/M16 peptidase-like"/>
    <property type="match status" value="4"/>
</dbReference>
<dbReference type="SUPFAM" id="SSF63411">
    <property type="entry name" value="LuxS/MPP-like metallohydrolase"/>
    <property type="match status" value="4"/>
</dbReference>
<comment type="caution">
    <text evidence="2">The sequence shown here is derived from an EMBL/GenBank/DDBJ whole genome shotgun (WGS) entry which is preliminary data.</text>
</comment>
<dbReference type="PANTHER" id="PTHR43016">
    <property type="entry name" value="PRESEQUENCE PROTEASE"/>
    <property type="match status" value="1"/>
</dbReference>
<dbReference type="AlphaFoldDB" id="A0ABD3R1X9"/>
<dbReference type="InterPro" id="IPR011249">
    <property type="entry name" value="Metalloenz_LuxS/M16"/>
</dbReference>
<dbReference type="InterPro" id="IPR011765">
    <property type="entry name" value="Pept_M16_N"/>
</dbReference>
<organism evidence="2 3">
    <name type="scientific">Cyclostephanos tholiformis</name>
    <dbReference type="NCBI Taxonomy" id="382380"/>
    <lineage>
        <taxon>Eukaryota</taxon>
        <taxon>Sar</taxon>
        <taxon>Stramenopiles</taxon>
        <taxon>Ochrophyta</taxon>
        <taxon>Bacillariophyta</taxon>
        <taxon>Coscinodiscophyceae</taxon>
        <taxon>Thalassiosirophycidae</taxon>
        <taxon>Stephanodiscales</taxon>
        <taxon>Stephanodiscaceae</taxon>
        <taxon>Cyclostephanos</taxon>
    </lineage>
</organism>
<accession>A0ABD3R1X9</accession>
<protein>
    <recommendedName>
        <fullName evidence="1">Peptidase M16 N-terminal domain-containing protein</fullName>
    </recommendedName>
</protein>
<name>A0ABD3R1X9_9STRA</name>
<dbReference type="FunFam" id="3.30.830.10:FF:000015">
    <property type="entry name" value="Putative zinc metalloprotease"/>
    <property type="match status" value="1"/>
</dbReference>
<dbReference type="EMBL" id="JALLPB020000809">
    <property type="protein sequence ID" value="KAL3806438.1"/>
    <property type="molecule type" value="Genomic_DNA"/>
</dbReference>
<proteinExistence type="predicted"/>
<dbReference type="PANTHER" id="PTHR43016:SF16">
    <property type="entry name" value="METALLOPROTEASE, PUTATIVE (AFU_ORTHOLOGUE AFUA_4G07610)-RELATED"/>
    <property type="match status" value="1"/>
</dbReference>
<feature type="domain" description="Peptidase M16 N-terminal" evidence="1">
    <location>
        <begin position="89"/>
        <end position="170"/>
    </location>
</feature>
<dbReference type="FunFam" id="3.30.830.10:FF:000031">
    <property type="entry name" value="Putative zinc metalloprotease"/>
    <property type="match status" value="1"/>
</dbReference>
<keyword evidence="3" id="KW-1185">Reference proteome</keyword>
<sequence>MKITTTTPATVIDVGTQLGPKSGTSWRRASSPPFPILGMEKRDGSDAITSYHSPVTNLRGLCVKTDEPICSLHIVLATESNGGGGWHHPDDGLPHCLEHLVFLGSKSYPHKGVLDKLANRCLADGTNAWTATDHTAYTLSTAGSEGAINLMPIFADHILFPTLTESGFLTEIHYVNGKGEDKGVVYCEMQGRENSAGSLVDRAVMELLYPDEFPCGYSAETGGKVAKIRALTVDKVRRYHDEYYSPDNVLLVLSGNVKREDFFGALDEIESLVLERRRLDMTTTTAEARGDRPIGEGRRIGRPWVRSPIPPMIADGRVGVYSPYIPGGVGDAAGATTTTSKSPLRRPLSITFPSEDESRGTVSIAWRGPTYSSRSTWMHISLLWDYLAESAASPLQLAFVENDDPICADLGPAHDVFTEGYHQLWFHEVDVDRMDEIVDLFYDVIAMQAGVAAATSDRAGFDLSRMRIVIRRCRRRLLEVSERRPTSAIIDGVVRNFLYGPRADEGKDGTVISLQEEMDTLHCDVNILPFLDEAMLEDATYWQNLMRQYILERPMAVVLGKPSALMSKEISDHEEKREAQQVKDLGEEALLRLQTILEEAMSKNEQPIPEGTLTSLPVPDIEKVSSIPLFTAHLSPSADALELTVVYDSVRDVCEVDYEEIIAELKNDSTLTSVPFHADLTHIDSAFVFAAVGIDTTLLSKEQRRYLPILFEILFKLPATLENGTQLSKEEFVNILHDETVSYSCGVGLLGGSIPQMCFVSVQVESSADRSGLGNALKWLRRALYLTNITTDSLKAAIQRLISDIPQHIRHGPSVAGAMAAELNYDPEKSNTLACNFLRQKPFLTKIYEGVENGNDSILQNVVKELEGVRTSLFQTSNMHAFVAANLRGVPKMLDALVTSLSRADGEKGVAVGRQIENVSASSVLRPKGVDPLGGNGALCALSAIESGFMNLSAPGIKPYDGNRASLLVAIEYLTALEGEFWVKLRGAGLTYSYSISDSTDSELLTFSLYKCTDIPAAFETASNIIIDYASGKGNVSAVGLENAKSSLAYQIISGRSSKLSSATSSFVGTFKGEKMDYDRYLLCCISKVTADDVMNALVSHLVPIFGPSSKLAVACPTSKLDHVHDYFEKKGWSNLKKVSEEDLFTAFVANDDA</sequence>
<dbReference type="Pfam" id="PF00675">
    <property type="entry name" value="Peptidase_M16"/>
    <property type="match status" value="1"/>
</dbReference>
<dbReference type="Proteomes" id="UP001530377">
    <property type="component" value="Unassembled WGS sequence"/>
</dbReference>
<evidence type="ECO:0000313" key="3">
    <source>
        <dbReference type="Proteomes" id="UP001530377"/>
    </source>
</evidence>
<reference evidence="2 3" key="1">
    <citation type="submission" date="2024-10" db="EMBL/GenBank/DDBJ databases">
        <title>Updated reference genomes for cyclostephanoid diatoms.</title>
        <authorList>
            <person name="Roberts W.R."/>
            <person name="Alverson A.J."/>
        </authorList>
    </citation>
    <scope>NUCLEOTIDE SEQUENCE [LARGE SCALE GENOMIC DNA]</scope>
    <source>
        <strain evidence="2 3">AJA228-03</strain>
    </source>
</reference>
<evidence type="ECO:0000259" key="1">
    <source>
        <dbReference type="Pfam" id="PF00675"/>
    </source>
</evidence>
<gene>
    <name evidence="2" type="ORF">ACHAXA_007047</name>
</gene>